<name>A0A484H436_SOUCH</name>
<accession>A0A484H436</accession>
<organism evidence="1 2">
    <name type="scientific">Sousa chinensis</name>
    <name type="common">Indo-pacific humpbacked dolphin</name>
    <name type="synonym">Steno chinensis</name>
    <dbReference type="NCBI Taxonomy" id="103600"/>
    <lineage>
        <taxon>Eukaryota</taxon>
        <taxon>Metazoa</taxon>
        <taxon>Chordata</taxon>
        <taxon>Craniata</taxon>
        <taxon>Vertebrata</taxon>
        <taxon>Euteleostomi</taxon>
        <taxon>Mammalia</taxon>
        <taxon>Eutheria</taxon>
        <taxon>Laurasiatheria</taxon>
        <taxon>Artiodactyla</taxon>
        <taxon>Whippomorpha</taxon>
        <taxon>Cetacea</taxon>
        <taxon>Odontoceti</taxon>
        <taxon>Delphinidae</taxon>
        <taxon>Sousa</taxon>
    </lineage>
</organism>
<sequence>PTFGPFIVIVSDTHVSQFCFASWTVK</sequence>
<evidence type="ECO:0000313" key="2">
    <source>
        <dbReference type="Proteomes" id="UP000295264"/>
    </source>
</evidence>
<feature type="non-terminal residue" evidence="1">
    <location>
        <position position="1"/>
    </location>
</feature>
<gene>
    <name evidence="1" type="ORF">DBR06_SOUSAS1610164</name>
</gene>
<proteinExistence type="predicted"/>
<evidence type="ECO:0000313" key="1">
    <source>
        <dbReference type="EMBL" id="TEA42658.1"/>
    </source>
</evidence>
<dbReference type="AlphaFoldDB" id="A0A484H436"/>
<protein>
    <submittedName>
        <fullName evidence="1">Uncharacterized protein</fullName>
    </submittedName>
</protein>
<comment type="caution">
    <text evidence="1">The sequence shown here is derived from an EMBL/GenBank/DDBJ whole genome shotgun (WGS) entry which is preliminary data.</text>
</comment>
<keyword evidence="2" id="KW-1185">Reference proteome</keyword>
<feature type="non-terminal residue" evidence="1">
    <location>
        <position position="26"/>
    </location>
</feature>
<dbReference type="Proteomes" id="UP000295264">
    <property type="component" value="Unassembled WGS sequence"/>
</dbReference>
<dbReference type="EMBL" id="QWLN02000017">
    <property type="protein sequence ID" value="TEA42658.1"/>
    <property type="molecule type" value="Genomic_DNA"/>
</dbReference>
<reference evidence="1 2" key="1">
    <citation type="journal article" date="2018" name="Genomics">
        <title>Molecular footprints of inshore aquatic adaptation in Indo-Pacific humpback dolphin (Sousa chinensis).</title>
        <authorList>
            <person name="Ming Y."/>
            <person name="Jian J."/>
            <person name="Yu F."/>
            <person name="Yu X."/>
            <person name="Wang J."/>
            <person name="Liu W."/>
        </authorList>
    </citation>
    <scope>NUCLEOTIDE SEQUENCE [LARGE SCALE GENOMIC DNA]</scope>
    <source>
        <strain evidence="1">MY-2018</strain>
        <tissue evidence="1">Skin</tissue>
    </source>
</reference>